<dbReference type="CDD" id="cd17321">
    <property type="entry name" value="MFS_MMR_MDR_like"/>
    <property type="match status" value="1"/>
</dbReference>
<feature type="transmembrane region" description="Helical" evidence="5">
    <location>
        <begin position="259"/>
        <end position="278"/>
    </location>
</feature>
<dbReference type="InterPro" id="IPR036259">
    <property type="entry name" value="MFS_trans_sf"/>
</dbReference>
<comment type="caution">
    <text evidence="7">The sequence shown here is derived from an EMBL/GenBank/DDBJ whole genome shotgun (WGS) entry which is preliminary data.</text>
</comment>
<feature type="transmembrane region" description="Helical" evidence="5">
    <location>
        <begin position="219"/>
        <end position="238"/>
    </location>
</feature>
<gene>
    <name evidence="7" type="ORF">DXN04_08805</name>
</gene>
<dbReference type="InterPro" id="IPR020846">
    <property type="entry name" value="MFS_dom"/>
</dbReference>
<feature type="transmembrane region" description="Helical" evidence="5">
    <location>
        <begin position="160"/>
        <end position="182"/>
    </location>
</feature>
<dbReference type="Pfam" id="PF07690">
    <property type="entry name" value="MFS_1"/>
    <property type="match status" value="1"/>
</dbReference>
<feature type="transmembrane region" description="Helical" evidence="5">
    <location>
        <begin position="73"/>
        <end position="94"/>
    </location>
</feature>
<feature type="transmembrane region" description="Helical" evidence="5">
    <location>
        <begin position="106"/>
        <end position="123"/>
    </location>
</feature>
<comment type="subcellular location">
    <subcellularLocation>
        <location evidence="1">Membrane</location>
        <topology evidence="1">Multi-pass membrane protein</topology>
    </subcellularLocation>
</comment>
<feature type="transmembrane region" description="Helical" evidence="5">
    <location>
        <begin position="44"/>
        <end position="61"/>
    </location>
</feature>
<feature type="transmembrane region" description="Helical" evidence="5">
    <location>
        <begin position="135"/>
        <end position="154"/>
    </location>
</feature>
<dbReference type="PANTHER" id="PTHR42718:SF39">
    <property type="entry name" value="ACTINORHODIN TRANSPORTER-RELATED"/>
    <property type="match status" value="1"/>
</dbReference>
<dbReference type="InterPro" id="IPR011701">
    <property type="entry name" value="MFS"/>
</dbReference>
<feature type="transmembrane region" description="Helical" evidence="5">
    <location>
        <begin position="290"/>
        <end position="312"/>
    </location>
</feature>
<dbReference type="Proteomes" id="UP000261174">
    <property type="component" value="Unassembled WGS sequence"/>
</dbReference>
<dbReference type="Gene3D" id="1.20.1250.20">
    <property type="entry name" value="MFS general substrate transporter like domains"/>
    <property type="match status" value="1"/>
</dbReference>
<feature type="transmembrane region" description="Helical" evidence="5">
    <location>
        <begin position="194"/>
        <end position="213"/>
    </location>
</feature>
<dbReference type="PRINTS" id="PR01036">
    <property type="entry name" value="TCRTETB"/>
</dbReference>
<keyword evidence="8" id="KW-1185">Reference proteome</keyword>
<name>A0A3E1P5K9_9BACT</name>
<feature type="transmembrane region" description="Helical" evidence="5">
    <location>
        <begin position="423"/>
        <end position="443"/>
    </location>
</feature>
<feature type="transmembrane region" description="Helical" evidence="5">
    <location>
        <begin position="7"/>
        <end position="32"/>
    </location>
</feature>
<evidence type="ECO:0000256" key="3">
    <source>
        <dbReference type="ARBA" id="ARBA00022989"/>
    </source>
</evidence>
<dbReference type="Gene3D" id="1.20.1720.10">
    <property type="entry name" value="Multidrug resistance protein D"/>
    <property type="match status" value="1"/>
</dbReference>
<evidence type="ECO:0000313" key="7">
    <source>
        <dbReference type="EMBL" id="RFM35475.1"/>
    </source>
</evidence>
<protein>
    <submittedName>
        <fullName evidence="7">MFS transporter</fullName>
    </submittedName>
</protein>
<reference evidence="7 8" key="1">
    <citation type="submission" date="2018-08" db="EMBL/GenBank/DDBJ databases">
        <title>Chitinophaga sp. K20C18050901, a novel bacterium isolated from forest soil.</title>
        <authorList>
            <person name="Wang C."/>
        </authorList>
    </citation>
    <scope>NUCLEOTIDE SEQUENCE [LARGE SCALE GENOMIC DNA]</scope>
    <source>
        <strain evidence="7 8">K20C18050901</strain>
    </source>
</reference>
<dbReference type="SUPFAM" id="SSF103473">
    <property type="entry name" value="MFS general substrate transporter"/>
    <property type="match status" value="1"/>
</dbReference>
<proteinExistence type="predicted"/>
<feature type="transmembrane region" description="Helical" evidence="5">
    <location>
        <begin position="324"/>
        <end position="342"/>
    </location>
</feature>
<organism evidence="7 8">
    <name type="scientific">Chitinophaga silvisoli</name>
    <dbReference type="NCBI Taxonomy" id="2291814"/>
    <lineage>
        <taxon>Bacteria</taxon>
        <taxon>Pseudomonadati</taxon>
        <taxon>Bacteroidota</taxon>
        <taxon>Chitinophagia</taxon>
        <taxon>Chitinophagales</taxon>
        <taxon>Chitinophagaceae</taxon>
        <taxon>Chitinophaga</taxon>
    </lineage>
</organism>
<dbReference type="EMBL" id="QTJV01000002">
    <property type="protein sequence ID" value="RFM35475.1"/>
    <property type="molecule type" value="Genomic_DNA"/>
</dbReference>
<sequence length="448" mass="48796">MSYRRASLYIVCTASFLSVLDLFIVNVALPAIQAGIHGTNGDGQMIMALYLLGHAIFLITGARMGDYYGHKKIFIWSMLLFTLASACCAAAQTATQLNTGRFLQGAFAAFMVPQSIAFIQLLFPEQHERSKALGVYGAIGGIASVTGQSLGGLLPEIAGWRWLFIVNLPIGLIAVIIAKSYLEEPAPTIKGKPDYAGILLLSSGLMALIYPLIRGRETAWPLWSIILIPVSLLLLTLFTFSQRKKDGLIDLQLFRNRDFNIGLGAVVAYFIVQDSYFFMNTMMLQLGMGLSSGLTGIYFVAQGSGFVIAALYSIKLVAVYGKRILQTGVLLMIAMLLMHILFITTSAYLFVVILFLYGLGCGAVLPSLLTLSLRKIPVSLAATAAGTYVTFQQISIALGICITGGLFLQLLGDTPTWQQWLQAYRSATGVNIFFLVIVCYLLARLKRT</sequence>
<evidence type="ECO:0000259" key="6">
    <source>
        <dbReference type="PROSITE" id="PS50850"/>
    </source>
</evidence>
<accession>A0A3E1P5K9</accession>
<feature type="transmembrane region" description="Helical" evidence="5">
    <location>
        <begin position="385"/>
        <end position="411"/>
    </location>
</feature>
<dbReference type="GO" id="GO:0022857">
    <property type="term" value="F:transmembrane transporter activity"/>
    <property type="evidence" value="ECO:0007669"/>
    <property type="project" value="InterPro"/>
</dbReference>
<dbReference type="PROSITE" id="PS50850">
    <property type="entry name" value="MFS"/>
    <property type="match status" value="1"/>
</dbReference>
<evidence type="ECO:0000256" key="5">
    <source>
        <dbReference type="SAM" id="Phobius"/>
    </source>
</evidence>
<feature type="domain" description="Major facilitator superfamily (MFS) profile" evidence="6">
    <location>
        <begin position="7"/>
        <end position="448"/>
    </location>
</feature>
<evidence type="ECO:0000256" key="4">
    <source>
        <dbReference type="ARBA" id="ARBA00023136"/>
    </source>
</evidence>
<keyword evidence="3 5" id="KW-1133">Transmembrane helix</keyword>
<evidence type="ECO:0000313" key="8">
    <source>
        <dbReference type="Proteomes" id="UP000261174"/>
    </source>
</evidence>
<dbReference type="GO" id="GO:0016020">
    <property type="term" value="C:membrane"/>
    <property type="evidence" value="ECO:0007669"/>
    <property type="project" value="UniProtKB-SubCell"/>
</dbReference>
<feature type="transmembrane region" description="Helical" evidence="5">
    <location>
        <begin position="348"/>
        <end position="373"/>
    </location>
</feature>
<dbReference type="OrthoDB" id="783189at2"/>
<dbReference type="RefSeq" id="WP_116852968.1">
    <property type="nucleotide sequence ID" value="NZ_QTJV01000002.1"/>
</dbReference>
<dbReference type="AlphaFoldDB" id="A0A3E1P5K9"/>
<keyword evidence="2 5" id="KW-0812">Transmembrane</keyword>
<evidence type="ECO:0000256" key="1">
    <source>
        <dbReference type="ARBA" id="ARBA00004141"/>
    </source>
</evidence>
<evidence type="ECO:0000256" key="2">
    <source>
        <dbReference type="ARBA" id="ARBA00022692"/>
    </source>
</evidence>
<keyword evidence="4 5" id="KW-0472">Membrane</keyword>
<dbReference type="PANTHER" id="PTHR42718">
    <property type="entry name" value="MAJOR FACILITATOR SUPERFAMILY MULTIDRUG TRANSPORTER MFSC"/>
    <property type="match status" value="1"/>
</dbReference>